<dbReference type="AlphaFoldDB" id="A0A182XQP9"/>
<evidence type="ECO:0000313" key="1">
    <source>
        <dbReference type="EnsemblMetazoa" id="AQUA014186-PA"/>
    </source>
</evidence>
<dbReference type="VEuPathDB" id="VectorBase:AQUA014186"/>
<accession>A0A182XQP9</accession>
<name>A0A182XQP9_ANOQN</name>
<reference evidence="1" key="1">
    <citation type="submission" date="2020-05" db="UniProtKB">
        <authorList>
            <consortium name="EnsemblMetazoa"/>
        </authorList>
    </citation>
    <scope>IDENTIFICATION</scope>
    <source>
        <strain evidence="1">SANGQUA</strain>
    </source>
</reference>
<protein>
    <submittedName>
        <fullName evidence="1">Uncharacterized protein</fullName>
    </submittedName>
</protein>
<proteinExistence type="predicted"/>
<evidence type="ECO:0000313" key="2">
    <source>
        <dbReference type="Proteomes" id="UP000076407"/>
    </source>
</evidence>
<organism evidence="1 2">
    <name type="scientific">Anopheles quadriannulatus</name>
    <name type="common">Mosquito</name>
    <dbReference type="NCBI Taxonomy" id="34691"/>
    <lineage>
        <taxon>Eukaryota</taxon>
        <taxon>Metazoa</taxon>
        <taxon>Ecdysozoa</taxon>
        <taxon>Arthropoda</taxon>
        <taxon>Hexapoda</taxon>
        <taxon>Insecta</taxon>
        <taxon>Pterygota</taxon>
        <taxon>Neoptera</taxon>
        <taxon>Endopterygota</taxon>
        <taxon>Diptera</taxon>
        <taxon>Nematocera</taxon>
        <taxon>Culicoidea</taxon>
        <taxon>Culicidae</taxon>
        <taxon>Anophelinae</taxon>
        <taxon>Anopheles</taxon>
    </lineage>
</organism>
<dbReference type="EnsemblMetazoa" id="AQUA014186-RA">
    <property type="protein sequence ID" value="AQUA014186-PA"/>
    <property type="gene ID" value="AQUA014186"/>
</dbReference>
<keyword evidence="2" id="KW-1185">Reference proteome</keyword>
<sequence>MVARLFAHHVATDLGRAAQAGWVHGRHCERGVPPEQVRKPGRRCYVIGIVGIVRYTESSFFVVARVPARATHMPLR</sequence>
<dbReference type="Proteomes" id="UP000076407">
    <property type="component" value="Unassembled WGS sequence"/>
</dbReference>